<gene>
    <name evidence="11" type="primary">pyrD</name>
    <name evidence="13" type="ORF">I5731_06090</name>
</gene>
<comment type="pathway">
    <text evidence="3 11">Pyrimidine metabolism; UMP biosynthesis via de novo pathway; orotate from (S)-dihydroorotate (quinone route): step 1/1.</text>
</comment>
<feature type="active site" description="Nucleophile" evidence="11">
    <location>
        <position position="173"/>
    </location>
</feature>
<feature type="binding site" evidence="11">
    <location>
        <position position="170"/>
    </location>
    <ligand>
        <name>FMN</name>
        <dbReference type="ChEBI" id="CHEBI:58210"/>
    </ligand>
</feature>
<comment type="similarity">
    <text evidence="4 11">Belongs to the dihydroorotate dehydrogenase family. Type 2 subfamily.</text>
</comment>
<keyword evidence="7 11" id="KW-0665">Pyrimidine biosynthesis</keyword>
<feature type="binding site" evidence="11">
    <location>
        <position position="65"/>
    </location>
    <ligand>
        <name>substrate</name>
    </ligand>
</feature>
<dbReference type="RefSeq" id="WP_197310484.1">
    <property type="nucleotide sequence ID" value="NZ_JADZLT010000043.1"/>
</dbReference>
<feature type="binding site" evidence="11">
    <location>
        <begin position="110"/>
        <end position="114"/>
    </location>
    <ligand>
        <name>substrate</name>
    </ligand>
</feature>
<evidence type="ECO:0000313" key="14">
    <source>
        <dbReference type="Proteomes" id="UP000631694"/>
    </source>
</evidence>
<dbReference type="CDD" id="cd04738">
    <property type="entry name" value="DHOD_2_like"/>
    <property type="match status" value="1"/>
</dbReference>
<comment type="cofactor">
    <cofactor evidence="11">
        <name>FMN</name>
        <dbReference type="ChEBI" id="CHEBI:58210"/>
    </cofactor>
    <text evidence="11">Binds 1 FMN per subunit.</text>
</comment>
<dbReference type="PANTHER" id="PTHR48109:SF4">
    <property type="entry name" value="DIHYDROOROTATE DEHYDROGENASE (QUINONE), MITOCHONDRIAL"/>
    <property type="match status" value="1"/>
</dbReference>
<evidence type="ECO:0000256" key="10">
    <source>
        <dbReference type="ARBA" id="ARBA00048639"/>
    </source>
</evidence>
<dbReference type="PROSITE" id="PS00911">
    <property type="entry name" value="DHODEHASE_1"/>
    <property type="match status" value="1"/>
</dbReference>
<sequence>MSLSGKLQRAMMPFVEAETAHGLAIKALKLGLTPPVTPVRDPRLAVRLLGLEFPNPVGMAAGFDKNAEVPDALLRLGFGFTEVGTLTPRPQAGNPRPRIFRLPEAGAVINRLGFNNDGHAAGLARLAARAGRPGIVGVNVGANKDAADRVADYVAGIRTFAAHAAYFTVNISSPNTPGLRDLQARDALGALLAAVIAERDAVAAGGGRRVPVLVKIAPDMADEGLADVAEVALAGRADGLIATNTTLSRGGVSGKVAAEAGGLSGTPLFLRSTIVLARLRRLVGPELPIIGVGGVRTGADAFAKLAAGANLVQLYTGFVYEGPGIAAAICRDLAVLIARAGASGPAEITGRDTEAWAARPLPG</sequence>
<keyword evidence="11" id="KW-1003">Cell membrane</keyword>
<dbReference type="InterPro" id="IPR005719">
    <property type="entry name" value="Dihydroorotate_DH_2"/>
</dbReference>
<dbReference type="EMBL" id="JADZLT010000043">
    <property type="protein sequence ID" value="MBH0237385.1"/>
    <property type="molecule type" value="Genomic_DNA"/>
</dbReference>
<keyword evidence="8 11" id="KW-0560">Oxidoreductase</keyword>
<dbReference type="GO" id="GO:0005886">
    <property type="term" value="C:plasma membrane"/>
    <property type="evidence" value="ECO:0007669"/>
    <property type="project" value="UniProtKB-SubCell"/>
</dbReference>
<name>A0A931MXV9_9HYPH</name>
<evidence type="ECO:0000313" key="13">
    <source>
        <dbReference type="EMBL" id="MBH0237385.1"/>
    </source>
</evidence>
<dbReference type="NCBIfam" id="TIGR01036">
    <property type="entry name" value="pyrD_sub2"/>
    <property type="match status" value="1"/>
</dbReference>
<feature type="binding site" evidence="11">
    <location>
        <position position="85"/>
    </location>
    <ligand>
        <name>FMN</name>
        <dbReference type="ChEBI" id="CHEBI:58210"/>
    </ligand>
</feature>
<evidence type="ECO:0000256" key="8">
    <source>
        <dbReference type="ARBA" id="ARBA00023002"/>
    </source>
</evidence>
<dbReference type="InterPro" id="IPR005720">
    <property type="entry name" value="Dihydroorotate_DH_cat"/>
</dbReference>
<evidence type="ECO:0000256" key="1">
    <source>
        <dbReference type="ARBA" id="ARBA00003125"/>
    </source>
</evidence>
<comment type="caution">
    <text evidence="13">The sequence shown here is derived from an EMBL/GenBank/DDBJ whole genome shotgun (WGS) entry which is preliminary data.</text>
</comment>
<dbReference type="PROSITE" id="PS00912">
    <property type="entry name" value="DHODEHASE_2"/>
    <property type="match status" value="1"/>
</dbReference>
<dbReference type="EC" id="1.3.5.2" evidence="11"/>
<dbReference type="InterPro" id="IPR013785">
    <property type="entry name" value="Aldolase_TIM"/>
</dbReference>
<dbReference type="AlphaFoldDB" id="A0A931MXV9"/>
<dbReference type="PANTHER" id="PTHR48109">
    <property type="entry name" value="DIHYDROOROTATE DEHYDROGENASE (QUINONE), MITOCHONDRIAL-RELATED"/>
    <property type="match status" value="1"/>
</dbReference>
<evidence type="ECO:0000256" key="5">
    <source>
        <dbReference type="ARBA" id="ARBA00022630"/>
    </source>
</evidence>
<feature type="binding site" evidence="11">
    <location>
        <position position="294"/>
    </location>
    <ligand>
        <name>FMN</name>
        <dbReference type="ChEBI" id="CHEBI:58210"/>
    </ligand>
</feature>
<proteinExistence type="inferred from homology"/>
<accession>A0A931MXV9</accession>
<evidence type="ECO:0000256" key="4">
    <source>
        <dbReference type="ARBA" id="ARBA00005359"/>
    </source>
</evidence>
<reference evidence="13" key="1">
    <citation type="submission" date="2020-12" db="EMBL/GenBank/DDBJ databases">
        <title>Methylobrevis albus sp. nov., isolated from fresh water lack sediment.</title>
        <authorList>
            <person name="Zou Q."/>
        </authorList>
    </citation>
    <scope>NUCLEOTIDE SEQUENCE</scope>
    <source>
        <strain evidence="13">L22</strain>
    </source>
</reference>
<comment type="catalytic activity">
    <reaction evidence="10 11">
        <text>(S)-dihydroorotate + a quinone = orotate + a quinol</text>
        <dbReference type="Rhea" id="RHEA:30187"/>
        <dbReference type="ChEBI" id="CHEBI:24646"/>
        <dbReference type="ChEBI" id="CHEBI:30839"/>
        <dbReference type="ChEBI" id="CHEBI:30864"/>
        <dbReference type="ChEBI" id="CHEBI:132124"/>
        <dbReference type="EC" id="1.3.5.2"/>
    </reaction>
</comment>
<dbReference type="NCBIfam" id="NF003652">
    <property type="entry name" value="PRK05286.2-5"/>
    <property type="match status" value="1"/>
</dbReference>
<feature type="binding site" evidence="11">
    <location>
        <position position="139"/>
    </location>
    <ligand>
        <name>FMN</name>
        <dbReference type="ChEBI" id="CHEBI:58210"/>
    </ligand>
</feature>
<comment type="function">
    <text evidence="1 11">Catalyzes the conversion of dihydroorotate to orotate with quinone as electron acceptor.</text>
</comment>
<evidence type="ECO:0000256" key="7">
    <source>
        <dbReference type="ARBA" id="ARBA00022975"/>
    </source>
</evidence>
<dbReference type="HAMAP" id="MF_00225">
    <property type="entry name" value="DHO_dh_type2"/>
    <property type="match status" value="1"/>
</dbReference>
<dbReference type="SUPFAM" id="SSF51395">
    <property type="entry name" value="FMN-linked oxidoreductases"/>
    <property type="match status" value="1"/>
</dbReference>
<evidence type="ECO:0000256" key="3">
    <source>
        <dbReference type="ARBA" id="ARBA00005161"/>
    </source>
</evidence>
<feature type="binding site" evidence="11">
    <location>
        <position position="170"/>
    </location>
    <ligand>
        <name>substrate</name>
    </ligand>
</feature>
<feature type="binding site" evidence="11">
    <location>
        <begin position="244"/>
        <end position="245"/>
    </location>
    <ligand>
        <name>substrate</name>
    </ligand>
</feature>
<feature type="binding site" evidence="11">
    <location>
        <position position="215"/>
    </location>
    <ligand>
        <name>FMN</name>
        <dbReference type="ChEBI" id="CHEBI:58210"/>
    </ligand>
</feature>
<feature type="binding site" evidence="11">
    <location>
        <begin position="315"/>
        <end position="316"/>
    </location>
    <ligand>
        <name>FMN</name>
        <dbReference type="ChEBI" id="CHEBI:58210"/>
    </ligand>
</feature>
<dbReference type="GO" id="GO:0005737">
    <property type="term" value="C:cytoplasm"/>
    <property type="evidence" value="ECO:0007669"/>
    <property type="project" value="InterPro"/>
</dbReference>
<evidence type="ECO:0000256" key="9">
    <source>
        <dbReference type="ARBA" id="ARBA00023136"/>
    </source>
</evidence>
<keyword evidence="9 11" id="KW-0472">Membrane</keyword>
<dbReference type="GO" id="GO:0106430">
    <property type="term" value="F:dihydroorotate dehydrogenase (quinone) activity"/>
    <property type="evidence" value="ECO:0007669"/>
    <property type="project" value="UniProtKB-EC"/>
</dbReference>
<evidence type="ECO:0000256" key="2">
    <source>
        <dbReference type="ARBA" id="ARBA00004370"/>
    </source>
</evidence>
<feature type="binding site" evidence="11">
    <location>
        <position position="265"/>
    </location>
    <ligand>
        <name>FMN</name>
        <dbReference type="ChEBI" id="CHEBI:58210"/>
    </ligand>
</feature>
<feature type="binding site" evidence="11">
    <location>
        <position position="175"/>
    </location>
    <ligand>
        <name>substrate</name>
    </ligand>
</feature>
<dbReference type="Gene3D" id="3.20.20.70">
    <property type="entry name" value="Aldolase class I"/>
    <property type="match status" value="1"/>
</dbReference>
<keyword evidence="14" id="KW-1185">Reference proteome</keyword>
<dbReference type="InterPro" id="IPR050074">
    <property type="entry name" value="DHO_dehydrogenase"/>
</dbReference>
<evidence type="ECO:0000256" key="6">
    <source>
        <dbReference type="ARBA" id="ARBA00022643"/>
    </source>
</evidence>
<evidence type="ECO:0000256" key="11">
    <source>
        <dbReference type="HAMAP-Rule" id="MF_00225"/>
    </source>
</evidence>
<feature type="binding site" evidence="11">
    <location>
        <begin position="61"/>
        <end position="65"/>
    </location>
    <ligand>
        <name>FMN</name>
        <dbReference type="ChEBI" id="CHEBI:58210"/>
    </ligand>
</feature>
<dbReference type="NCBIfam" id="NF003645">
    <property type="entry name" value="PRK05286.1-2"/>
    <property type="match status" value="1"/>
</dbReference>
<evidence type="ECO:0000259" key="12">
    <source>
        <dbReference type="Pfam" id="PF01180"/>
    </source>
</evidence>
<feature type="domain" description="Dihydroorotate dehydrogenase catalytic" evidence="12">
    <location>
        <begin position="44"/>
        <end position="334"/>
    </location>
</feature>
<comment type="subunit">
    <text evidence="11">Monomer.</text>
</comment>
<organism evidence="13 14">
    <name type="scientific">Methylobrevis albus</name>
    <dbReference type="NCBI Taxonomy" id="2793297"/>
    <lineage>
        <taxon>Bacteria</taxon>
        <taxon>Pseudomonadati</taxon>
        <taxon>Pseudomonadota</taxon>
        <taxon>Alphaproteobacteria</taxon>
        <taxon>Hyphomicrobiales</taxon>
        <taxon>Pleomorphomonadaceae</taxon>
        <taxon>Methylobrevis</taxon>
    </lineage>
</organism>
<feature type="binding site" evidence="11">
    <location>
        <position position="243"/>
    </location>
    <ligand>
        <name>FMN</name>
        <dbReference type="ChEBI" id="CHEBI:58210"/>
    </ligand>
</feature>
<dbReference type="Pfam" id="PF01180">
    <property type="entry name" value="DHO_dh"/>
    <property type="match status" value="1"/>
</dbReference>
<dbReference type="Proteomes" id="UP000631694">
    <property type="component" value="Unassembled WGS sequence"/>
</dbReference>
<dbReference type="GO" id="GO:0044205">
    <property type="term" value="P:'de novo' UMP biosynthetic process"/>
    <property type="evidence" value="ECO:0007669"/>
    <property type="project" value="UniProtKB-UniRule"/>
</dbReference>
<dbReference type="InterPro" id="IPR001295">
    <property type="entry name" value="Dihydroorotate_DH_CS"/>
</dbReference>
<protein>
    <recommendedName>
        <fullName evidence="11">Dihydroorotate dehydrogenase (quinone)</fullName>
        <ecNumber evidence="11">1.3.5.2</ecNumber>
    </recommendedName>
    <alternativeName>
        <fullName evidence="11">DHOdehase</fullName>
        <shortName evidence="11">DHOD</shortName>
        <shortName evidence="11">DHODase</shortName>
    </alternativeName>
    <alternativeName>
        <fullName evidence="11">Dihydroorotate oxidase</fullName>
    </alternativeName>
</protein>
<comment type="subcellular location">
    <subcellularLocation>
        <location evidence="11">Cell membrane</location>
        <topology evidence="11">Peripheral membrane protein</topology>
    </subcellularLocation>
    <subcellularLocation>
        <location evidence="2">Membrane</location>
    </subcellularLocation>
</comment>
<keyword evidence="5 11" id="KW-0285">Flavoprotein</keyword>
<dbReference type="GO" id="GO:0006207">
    <property type="term" value="P:'de novo' pyrimidine nucleobase biosynthetic process"/>
    <property type="evidence" value="ECO:0007669"/>
    <property type="project" value="UniProtKB-UniRule"/>
</dbReference>
<keyword evidence="6 11" id="KW-0288">FMN</keyword>